<accession>E8KFQ5</accession>
<evidence type="ECO:0000313" key="2">
    <source>
        <dbReference type="Proteomes" id="UP000005467"/>
    </source>
</evidence>
<gene>
    <name evidence="1" type="ORF">HMPREF0027_0672</name>
</gene>
<comment type="caution">
    <text evidence="1">The sequence shown here is derived from an EMBL/GenBank/DDBJ whole genome shotgun (WGS) entry which is preliminary data.</text>
</comment>
<protein>
    <submittedName>
        <fullName evidence="1">Uncharacterized protein</fullName>
    </submittedName>
</protein>
<proteinExistence type="predicted"/>
<organism evidence="1 2">
    <name type="scientific">Actinobacillus ureae ATCC 25976</name>
    <dbReference type="NCBI Taxonomy" id="887324"/>
    <lineage>
        <taxon>Bacteria</taxon>
        <taxon>Pseudomonadati</taxon>
        <taxon>Pseudomonadota</taxon>
        <taxon>Gammaproteobacteria</taxon>
        <taxon>Pasteurellales</taxon>
        <taxon>Pasteurellaceae</taxon>
        <taxon>Actinobacillus</taxon>
    </lineage>
</organism>
<evidence type="ECO:0000313" key="1">
    <source>
        <dbReference type="EMBL" id="EFX92278.1"/>
    </source>
</evidence>
<keyword evidence="2" id="KW-1185">Reference proteome</keyword>
<reference evidence="1 2" key="1">
    <citation type="submission" date="2011-01" db="EMBL/GenBank/DDBJ databases">
        <authorList>
            <person name="Muzny D."/>
            <person name="Qin X."/>
            <person name="Deng J."/>
            <person name="Jiang H."/>
            <person name="Liu Y."/>
            <person name="Qu J."/>
            <person name="Song X.-Z."/>
            <person name="Zhang L."/>
            <person name="Thornton R."/>
            <person name="Coyle M."/>
            <person name="Francisco L."/>
            <person name="Jackson L."/>
            <person name="Javaid M."/>
            <person name="Korchina V."/>
            <person name="Kovar C."/>
            <person name="Mata R."/>
            <person name="Mathew T."/>
            <person name="Ngo R."/>
            <person name="Nguyen L."/>
            <person name="Nguyen N."/>
            <person name="Okwuonu G."/>
            <person name="Ongeri F."/>
            <person name="Pham C."/>
            <person name="Simmons D."/>
            <person name="Wilczek-Boney K."/>
            <person name="Hale W."/>
            <person name="Jakkamsetti A."/>
            <person name="Pham P."/>
            <person name="Ruth R."/>
            <person name="San Lucas F."/>
            <person name="Warren J."/>
            <person name="Zhang J."/>
            <person name="Zhao Z."/>
            <person name="Zhou C."/>
            <person name="Zhu D."/>
            <person name="Lee S."/>
            <person name="Bess C."/>
            <person name="Blankenburg K."/>
            <person name="Forbes L."/>
            <person name="Fu Q."/>
            <person name="Gubbala S."/>
            <person name="Hirani K."/>
            <person name="Jayaseelan J.C."/>
            <person name="Lara F."/>
            <person name="Munidasa M."/>
            <person name="Palculict T."/>
            <person name="Patil S."/>
            <person name="Pu L.-L."/>
            <person name="Saada N."/>
            <person name="Tang L."/>
            <person name="Weissenberger G."/>
            <person name="Zhu Y."/>
            <person name="Hemphill L."/>
            <person name="Shang Y."/>
            <person name="Youmans B."/>
            <person name="Ayvaz T."/>
            <person name="Ross M."/>
            <person name="Santibanez J."/>
            <person name="Aqrawi P."/>
            <person name="Gross S."/>
            <person name="Joshi V."/>
            <person name="Fowler G."/>
            <person name="Nazareth L."/>
            <person name="Reid J."/>
            <person name="Worley K."/>
            <person name="Petrosino J."/>
            <person name="Highlander S."/>
            <person name="Gibbs R."/>
        </authorList>
    </citation>
    <scope>NUCLEOTIDE SEQUENCE [LARGE SCALE GENOMIC DNA]</scope>
    <source>
        <strain evidence="1 2">ATCC 25976</strain>
    </source>
</reference>
<dbReference type="EMBL" id="AEVG01000047">
    <property type="protein sequence ID" value="EFX92278.1"/>
    <property type="molecule type" value="Genomic_DNA"/>
</dbReference>
<dbReference type="REBASE" id="32870">
    <property type="entry name" value="Aur25976ORF673P"/>
</dbReference>
<sequence>MLNLDIQTFIKEAHTFSQVESNHAEPALFGVTDGKAVGTYLEHKFKNYLAQNYSFQLGNSANGIDFPSLNTDMKVTSKRQPKSSCPYKSARQKIFGLGYNLIVFVYEKYDDSISRTGRLNITDTIFVEASRTADFQTTTGILEILRKNGNRDDLIGFMIERNLPVEEIELNNIANEILITPPNQGFLTISNALQWRLQYTRVIEMAGQVQGIHSIFKFS</sequence>
<name>E8KFQ5_9PAST</name>
<dbReference type="AlphaFoldDB" id="E8KFQ5"/>
<dbReference type="Proteomes" id="UP000005467">
    <property type="component" value="Unassembled WGS sequence"/>
</dbReference>
<dbReference type="HOGENOM" id="CLU_110623_0_0_6"/>
<dbReference type="RefSeq" id="WP_005622140.1">
    <property type="nucleotide sequence ID" value="NZ_GL831080.1"/>
</dbReference>